<name>A0ABS5YKI1_9ACTN</name>
<evidence type="ECO:0000313" key="3">
    <source>
        <dbReference type="EMBL" id="MBU2663198.1"/>
    </source>
</evidence>
<feature type="region of interest" description="Disordered" evidence="1">
    <location>
        <begin position="145"/>
        <end position="271"/>
    </location>
</feature>
<dbReference type="EMBL" id="JAHKKG010000002">
    <property type="protein sequence ID" value="MBU2663198.1"/>
    <property type="molecule type" value="Genomic_DNA"/>
</dbReference>
<dbReference type="Proteomes" id="UP001519654">
    <property type="component" value="Unassembled WGS sequence"/>
</dbReference>
<feature type="compositionally biased region" description="Polar residues" evidence="1">
    <location>
        <begin position="156"/>
        <end position="171"/>
    </location>
</feature>
<keyword evidence="4" id="KW-1185">Reference proteome</keyword>
<reference evidence="3 4" key="1">
    <citation type="submission" date="2021-06" db="EMBL/GenBank/DDBJ databases">
        <title>Actinoplanes lichenicola sp. nov., and Actinoplanes ovalisporus sp. nov., isolated from lichen in Thailand.</title>
        <authorList>
            <person name="Saeng-In P."/>
            <person name="Kanchanasin P."/>
            <person name="Yuki M."/>
            <person name="Kudo T."/>
            <person name="Ohkuma M."/>
            <person name="Phongsopitanun W."/>
            <person name="Tanasupawat S."/>
        </authorList>
    </citation>
    <scope>NUCLEOTIDE SEQUENCE [LARGE SCALE GENOMIC DNA]</scope>
    <source>
        <strain evidence="3 4">NBRC 110975</strain>
    </source>
</reference>
<evidence type="ECO:0000256" key="2">
    <source>
        <dbReference type="SAM" id="SignalP"/>
    </source>
</evidence>
<evidence type="ECO:0000256" key="1">
    <source>
        <dbReference type="SAM" id="MobiDB-lite"/>
    </source>
</evidence>
<sequence length="271" mass="28043">MRKFWYAGAAIAGGLFLFAAAPAQADLLPGADTAAQQADERLADLLGQSNGVNVDNPLQYSSLNDSPLARVPVAQLKPGQNSTNLRGALPQVNKAEAAGEERPQILPDADVVRGSTRTLPVRSLPIFGSNGLPLLTGMMPNGQVGDFNFDDLPGSGRSTSDQPAADQSTESFDGGIPLLGGLGGLLPANRQPRTLPATDKPDVSGMPGGGVAIMPAATDGSPVPTTTTPAPTAAPDDPRLHEEPIDPDTTTEHRPFTNDGRPVAGVDQQYK</sequence>
<feature type="signal peptide" evidence="2">
    <location>
        <begin position="1"/>
        <end position="25"/>
    </location>
</feature>
<feature type="compositionally biased region" description="Low complexity" evidence="1">
    <location>
        <begin position="224"/>
        <end position="235"/>
    </location>
</feature>
<accession>A0ABS5YKI1</accession>
<gene>
    <name evidence="3" type="ORF">KOI35_06715</name>
</gene>
<dbReference type="RefSeq" id="WP_215785159.1">
    <property type="nucleotide sequence ID" value="NZ_JAHKKG010000002.1"/>
</dbReference>
<proteinExistence type="predicted"/>
<keyword evidence="2" id="KW-0732">Signal</keyword>
<organism evidence="3 4">
    <name type="scientific">Paractinoplanes bogorensis</name>
    <dbReference type="NCBI Taxonomy" id="1610840"/>
    <lineage>
        <taxon>Bacteria</taxon>
        <taxon>Bacillati</taxon>
        <taxon>Actinomycetota</taxon>
        <taxon>Actinomycetes</taxon>
        <taxon>Micromonosporales</taxon>
        <taxon>Micromonosporaceae</taxon>
        <taxon>Paractinoplanes</taxon>
    </lineage>
</organism>
<evidence type="ECO:0000313" key="4">
    <source>
        <dbReference type="Proteomes" id="UP001519654"/>
    </source>
</evidence>
<feature type="chain" id="PRO_5045600099" description="Ameloblastin" evidence="2">
    <location>
        <begin position="26"/>
        <end position="271"/>
    </location>
</feature>
<protein>
    <recommendedName>
        <fullName evidence="5">Ameloblastin</fullName>
    </recommendedName>
</protein>
<evidence type="ECO:0008006" key="5">
    <source>
        <dbReference type="Google" id="ProtNLM"/>
    </source>
</evidence>
<feature type="compositionally biased region" description="Basic and acidic residues" evidence="1">
    <location>
        <begin position="236"/>
        <end position="256"/>
    </location>
</feature>
<comment type="caution">
    <text evidence="3">The sequence shown here is derived from an EMBL/GenBank/DDBJ whole genome shotgun (WGS) entry which is preliminary data.</text>
</comment>